<accession>A0AAE6Q8Z6</accession>
<dbReference type="InterPro" id="IPR036760">
    <property type="entry name" value="SspB-like_sf"/>
</dbReference>
<dbReference type="RefSeq" id="WP_158406509.1">
    <property type="nucleotide sequence ID" value="NZ_CP033454.1"/>
</dbReference>
<dbReference type="Proteomes" id="UP000422822">
    <property type="component" value="Chromosome"/>
</dbReference>
<reference evidence="1 2" key="1">
    <citation type="submission" date="2018-10" db="EMBL/GenBank/DDBJ databases">
        <title>Propagation and draft genome sequences of three atypical Erhlichia ruminantium isolates.</title>
        <authorList>
            <person name="Liebenberg J."/>
            <person name="Steyn H."/>
            <person name="Josemans A."/>
            <person name="Zweygarth E."/>
        </authorList>
    </citation>
    <scope>NUCLEOTIDE SEQUENCE [LARGE SCALE GENOMIC DNA]</scope>
    <source>
        <strain evidence="1 2">Omatjenne</strain>
    </source>
</reference>
<dbReference type="AlphaFoldDB" id="A0AAE6Q8Z6"/>
<organism evidence="1 2">
    <name type="scientific">Ehrlichia ruminantium</name>
    <name type="common">heartwater rickettsia</name>
    <name type="synonym">Cowdria ruminantium</name>
    <dbReference type="NCBI Taxonomy" id="779"/>
    <lineage>
        <taxon>Bacteria</taxon>
        <taxon>Pseudomonadati</taxon>
        <taxon>Pseudomonadota</taxon>
        <taxon>Alphaproteobacteria</taxon>
        <taxon>Rickettsiales</taxon>
        <taxon>Anaplasmataceae</taxon>
        <taxon>Ehrlichia</taxon>
    </lineage>
</organism>
<name>A0AAE6Q8Z6_EHRRU</name>
<dbReference type="EMBL" id="CP033455">
    <property type="protein sequence ID" value="QGR03331.1"/>
    <property type="molecule type" value="Genomic_DNA"/>
</dbReference>
<sequence length="154" mass="17755">MNNVVNYQKLMHNAMCKVIKDAITVIAKPENCSNVHIIVSFLTQQKGVTLPDHVKKSYPDEITVVLQHQFRHLCTYDNYISVILSFNGKEETVIIPYCSITKYVDAYQGFSLDLKPYVSDTIEEDNNSNDEDISQNHQHNNQDNIIFIDTFLKK</sequence>
<evidence type="ECO:0000313" key="2">
    <source>
        <dbReference type="Proteomes" id="UP000422822"/>
    </source>
</evidence>
<protein>
    <recommendedName>
        <fullName evidence="3">Stringent starvation B family protein</fullName>
    </recommendedName>
</protein>
<gene>
    <name evidence="1" type="ORF">EDL80_01840</name>
</gene>
<keyword evidence="2" id="KW-1185">Reference proteome</keyword>
<evidence type="ECO:0000313" key="1">
    <source>
        <dbReference type="EMBL" id="QGR03331.1"/>
    </source>
</evidence>
<dbReference type="Pfam" id="PF04386">
    <property type="entry name" value="SspB"/>
    <property type="match status" value="1"/>
</dbReference>
<dbReference type="Gene3D" id="2.30.30.220">
    <property type="entry name" value="SspB-like"/>
    <property type="match status" value="1"/>
</dbReference>
<dbReference type="SUPFAM" id="SSF101738">
    <property type="entry name" value="SspB-like"/>
    <property type="match status" value="1"/>
</dbReference>
<evidence type="ECO:0008006" key="3">
    <source>
        <dbReference type="Google" id="ProtNLM"/>
    </source>
</evidence>
<proteinExistence type="predicted"/>
<dbReference type="InterPro" id="IPR007481">
    <property type="entry name" value="SspB"/>
</dbReference>